<dbReference type="PANTHER" id="PTHR24322">
    <property type="entry name" value="PKSB"/>
    <property type="match status" value="1"/>
</dbReference>
<evidence type="ECO:0000313" key="4">
    <source>
        <dbReference type="EMBL" id="KAG9511030.1"/>
    </source>
</evidence>
<dbReference type="PRINTS" id="PR00080">
    <property type="entry name" value="SDRFAMILY"/>
</dbReference>
<dbReference type="InterPro" id="IPR002347">
    <property type="entry name" value="SDR_fam"/>
</dbReference>
<organism evidence="4 5">
    <name type="scientific">Fragariocoptes setiger</name>
    <dbReference type="NCBI Taxonomy" id="1670756"/>
    <lineage>
        <taxon>Eukaryota</taxon>
        <taxon>Metazoa</taxon>
        <taxon>Ecdysozoa</taxon>
        <taxon>Arthropoda</taxon>
        <taxon>Chelicerata</taxon>
        <taxon>Arachnida</taxon>
        <taxon>Acari</taxon>
        <taxon>Acariformes</taxon>
        <taxon>Trombidiformes</taxon>
        <taxon>Prostigmata</taxon>
        <taxon>Eupodina</taxon>
        <taxon>Eriophyoidea</taxon>
        <taxon>Phytoptidae</taxon>
        <taxon>Fragariocoptes</taxon>
    </lineage>
</organism>
<dbReference type="PRINTS" id="PR00081">
    <property type="entry name" value="GDHRDH"/>
</dbReference>
<dbReference type="InterPro" id="IPR036291">
    <property type="entry name" value="NAD(P)-bd_dom_sf"/>
</dbReference>
<dbReference type="Pfam" id="PF00106">
    <property type="entry name" value="adh_short"/>
    <property type="match status" value="1"/>
</dbReference>
<gene>
    <name evidence="4" type="primary">Sdr16c6</name>
    <name evidence="4" type="ORF">GZH46_00400</name>
</gene>
<name>A0ABQ7SC82_9ACAR</name>
<evidence type="ECO:0000256" key="1">
    <source>
        <dbReference type="ARBA" id="ARBA00023002"/>
    </source>
</evidence>
<dbReference type="CDD" id="cd05339">
    <property type="entry name" value="17beta-HSDXI-like_SDR_c"/>
    <property type="match status" value="1"/>
</dbReference>
<dbReference type="PANTHER" id="PTHR24322:SF748">
    <property type="entry name" value="FI23927P1-RELATED"/>
    <property type="match status" value="1"/>
</dbReference>
<evidence type="ECO:0000313" key="5">
    <source>
        <dbReference type="Proteomes" id="UP000825002"/>
    </source>
</evidence>
<dbReference type="Gene3D" id="3.40.50.720">
    <property type="entry name" value="NAD(P)-binding Rossmann-like Domain"/>
    <property type="match status" value="1"/>
</dbReference>
<keyword evidence="3" id="KW-1133">Transmembrane helix</keyword>
<accession>A0ABQ7SC82</accession>
<dbReference type="InterPro" id="IPR020904">
    <property type="entry name" value="Sc_DH/Rdtase_CS"/>
</dbReference>
<dbReference type="EMBL" id="JAIFTH010000040">
    <property type="protein sequence ID" value="KAG9511030.1"/>
    <property type="molecule type" value="Genomic_DNA"/>
</dbReference>
<proteinExistence type="inferred from homology"/>
<keyword evidence="3" id="KW-0812">Transmembrane</keyword>
<feature type="transmembrane region" description="Helical" evidence="3">
    <location>
        <begin position="20"/>
        <end position="40"/>
    </location>
</feature>
<keyword evidence="5" id="KW-1185">Reference proteome</keyword>
<evidence type="ECO:0000256" key="2">
    <source>
        <dbReference type="RuleBase" id="RU000363"/>
    </source>
</evidence>
<protein>
    <submittedName>
        <fullName evidence="4">Short-chain dehydrogenase/reductase family 16C member 6</fullName>
    </submittedName>
</protein>
<keyword evidence="1" id="KW-0560">Oxidoreductase</keyword>
<evidence type="ECO:0000256" key="3">
    <source>
        <dbReference type="SAM" id="Phobius"/>
    </source>
</evidence>
<sequence>MKDNRDALEYTLWRQEVKTLIINLVLGFWLWFQSIVLTLTPNFIAKRQPKSVANDVALITGAGSGLGREIALQLARLGATIVAWDINDDGLCETARLVDQICQQRNNNNADQSTGCAQKFLKYRVDVSQRDQVYERAQQVQRDLGHQQHVSILINNAGIYHGLYLHDLSDQQIERIFNINVVSHFWTIRAFLPEMLARRSGHIVEIASMAGLAGLQKQVDYCATKFAVIGLEETLSLELASLGYSEFIKTTAICPFFFSSNLFTNFQSTLNRLMTCEYVAQETVRAIQFNKNFVILPPRGQLLYLLKVLTPRCTQMAFTNAFGGSQCVTAIKGAAASVNVINRTEKCRD</sequence>
<keyword evidence="3" id="KW-0472">Membrane</keyword>
<comment type="caution">
    <text evidence="4">The sequence shown here is derived from an EMBL/GenBank/DDBJ whole genome shotgun (WGS) entry which is preliminary data.</text>
</comment>
<dbReference type="PROSITE" id="PS00061">
    <property type="entry name" value="ADH_SHORT"/>
    <property type="match status" value="1"/>
</dbReference>
<reference evidence="4 5" key="1">
    <citation type="submission" date="2020-10" db="EMBL/GenBank/DDBJ databases">
        <authorList>
            <person name="Klimov P.B."/>
            <person name="Dyachkov S.M."/>
            <person name="Chetverikov P.E."/>
        </authorList>
    </citation>
    <scope>NUCLEOTIDE SEQUENCE [LARGE SCALE GENOMIC DNA]</scope>
    <source>
        <strain evidence="4">BMOC 18-1129-001#AD2665</strain>
        <tissue evidence="4">Entire mites</tissue>
    </source>
</reference>
<dbReference type="Proteomes" id="UP000825002">
    <property type="component" value="Unassembled WGS sequence"/>
</dbReference>
<comment type="similarity">
    <text evidence="2">Belongs to the short-chain dehydrogenases/reductases (SDR) family.</text>
</comment>
<dbReference type="SUPFAM" id="SSF51735">
    <property type="entry name" value="NAD(P)-binding Rossmann-fold domains"/>
    <property type="match status" value="1"/>
</dbReference>